<evidence type="ECO:0000259" key="7">
    <source>
        <dbReference type="PROSITE" id="PS50888"/>
    </source>
</evidence>
<dbReference type="InterPro" id="IPR024097">
    <property type="entry name" value="bHLH_ZIP_TF"/>
</dbReference>
<dbReference type="GO" id="GO:0003700">
    <property type="term" value="F:DNA-binding transcription factor activity"/>
    <property type="evidence" value="ECO:0007669"/>
    <property type="project" value="TreeGrafter"/>
</dbReference>
<evidence type="ECO:0000256" key="3">
    <source>
        <dbReference type="ARBA" id="ARBA00023015"/>
    </source>
</evidence>
<proteinExistence type="inferred from homology"/>
<evidence type="ECO:0000256" key="5">
    <source>
        <dbReference type="ARBA" id="ARBA00023242"/>
    </source>
</evidence>
<dbReference type="GO" id="GO:0005634">
    <property type="term" value="C:nucleus"/>
    <property type="evidence" value="ECO:0007669"/>
    <property type="project" value="UniProtKB-SubCell"/>
</dbReference>
<dbReference type="PROSITE" id="PS50888">
    <property type="entry name" value="BHLH"/>
    <property type="match status" value="1"/>
</dbReference>
<dbReference type="InterPro" id="IPR011598">
    <property type="entry name" value="bHLH_dom"/>
</dbReference>
<accession>A0AAV5DZG6</accession>
<dbReference type="SMART" id="SM00353">
    <property type="entry name" value="HLH"/>
    <property type="match status" value="1"/>
</dbReference>
<keyword evidence="9" id="KW-1185">Reference proteome</keyword>
<name>A0AAV5DZG6_ELECO</name>
<comment type="similarity">
    <text evidence="2">Belongs to the bHLH protein family.</text>
</comment>
<feature type="region of interest" description="Disordered" evidence="6">
    <location>
        <begin position="1"/>
        <end position="61"/>
    </location>
</feature>
<dbReference type="AlphaFoldDB" id="A0AAV5DZG6"/>
<reference evidence="8" key="2">
    <citation type="submission" date="2021-12" db="EMBL/GenBank/DDBJ databases">
        <title>Resequencing data analysis of finger millet.</title>
        <authorList>
            <person name="Hatakeyama M."/>
            <person name="Aluri S."/>
            <person name="Balachadran M.T."/>
            <person name="Sivarajan S.R."/>
            <person name="Poveda L."/>
            <person name="Shimizu-Inatsugi R."/>
            <person name="Schlapbach R."/>
            <person name="Sreeman S.M."/>
            <person name="Shimizu K.K."/>
        </authorList>
    </citation>
    <scope>NUCLEOTIDE SEQUENCE</scope>
</reference>
<dbReference type="InterPro" id="IPR036638">
    <property type="entry name" value="HLH_DNA-bd_sf"/>
</dbReference>
<evidence type="ECO:0000256" key="6">
    <source>
        <dbReference type="SAM" id="MobiDB-lite"/>
    </source>
</evidence>
<dbReference type="GO" id="GO:0046983">
    <property type="term" value="F:protein dimerization activity"/>
    <property type="evidence" value="ECO:0007669"/>
    <property type="project" value="InterPro"/>
</dbReference>
<comment type="subcellular location">
    <subcellularLocation>
        <location evidence="1">Nucleus</location>
    </subcellularLocation>
</comment>
<evidence type="ECO:0000313" key="8">
    <source>
        <dbReference type="EMBL" id="GJN15888.1"/>
    </source>
</evidence>
<dbReference type="Proteomes" id="UP001054889">
    <property type="component" value="Unassembled WGS sequence"/>
</dbReference>
<dbReference type="Gene3D" id="4.10.280.10">
    <property type="entry name" value="Helix-loop-helix DNA-binding domain"/>
    <property type="match status" value="1"/>
</dbReference>
<evidence type="ECO:0000256" key="1">
    <source>
        <dbReference type="ARBA" id="ARBA00004123"/>
    </source>
</evidence>
<dbReference type="PANTHER" id="PTHR12565:SF462">
    <property type="entry name" value="BHLH DOMAIN-CONTAINING PROTEIN"/>
    <property type="match status" value="1"/>
</dbReference>
<organism evidence="8 9">
    <name type="scientific">Eleusine coracana subsp. coracana</name>
    <dbReference type="NCBI Taxonomy" id="191504"/>
    <lineage>
        <taxon>Eukaryota</taxon>
        <taxon>Viridiplantae</taxon>
        <taxon>Streptophyta</taxon>
        <taxon>Embryophyta</taxon>
        <taxon>Tracheophyta</taxon>
        <taxon>Spermatophyta</taxon>
        <taxon>Magnoliopsida</taxon>
        <taxon>Liliopsida</taxon>
        <taxon>Poales</taxon>
        <taxon>Poaceae</taxon>
        <taxon>PACMAD clade</taxon>
        <taxon>Chloridoideae</taxon>
        <taxon>Cynodonteae</taxon>
        <taxon>Eleusininae</taxon>
        <taxon>Eleusine</taxon>
    </lineage>
</organism>
<evidence type="ECO:0000313" key="9">
    <source>
        <dbReference type="Proteomes" id="UP001054889"/>
    </source>
</evidence>
<keyword evidence="5" id="KW-0539">Nucleus</keyword>
<dbReference type="PANTHER" id="PTHR12565">
    <property type="entry name" value="STEROL REGULATORY ELEMENT-BINDING PROTEIN"/>
    <property type="match status" value="1"/>
</dbReference>
<dbReference type="Pfam" id="PF00010">
    <property type="entry name" value="HLH"/>
    <property type="match status" value="1"/>
</dbReference>
<comment type="caution">
    <text evidence="8">The sequence shown here is derived from an EMBL/GenBank/DDBJ whole genome shotgun (WGS) entry which is preliminary data.</text>
</comment>
<protein>
    <recommendedName>
        <fullName evidence="7">BHLH domain-containing protein</fullName>
    </recommendedName>
</protein>
<feature type="domain" description="BHLH" evidence="7">
    <location>
        <begin position="75"/>
        <end position="125"/>
    </location>
</feature>
<keyword evidence="3" id="KW-0805">Transcription regulation</keyword>
<dbReference type="SUPFAM" id="SSF47459">
    <property type="entry name" value="HLH, helix-loop-helix DNA-binding domain"/>
    <property type="match status" value="1"/>
</dbReference>
<evidence type="ECO:0000256" key="2">
    <source>
        <dbReference type="ARBA" id="ARBA00005510"/>
    </source>
</evidence>
<sequence length="235" mass="25644">MFNLRRPMLQDVLGTDQAKEPNASTGSPDGSERSNGAGGNENGPAAAANGKGNGAKESDEPNKEGYIHVRARKGQATNNHSLAERLRREKINERMKLLQDLVPGCSKVTGKAVMLDEIINYVQSLQRQVEQFVRFPGAPSSAPIGLSFSQEMMPKLQLLSESGMLQGGVVHGLGNSNAFRTVMQEQLHEKEFREHVSQMPHSLDGLFHRAGQLAYRSAAGPENMSIKPDQDGFHI</sequence>
<reference evidence="8" key="1">
    <citation type="journal article" date="2018" name="DNA Res.">
        <title>Multiple hybrid de novo genome assembly of finger millet, an orphan allotetraploid crop.</title>
        <authorList>
            <person name="Hatakeyama M."/>
            <person name="Aluri S."/>
            <person name="Balachadran M.T."/>
            <person name="Sivarajan S.R."/>
            <person name="Patrignani A."/>
            <person name="Gruter S."/>
            <person name="Poveda L."/>
            <person name="Shimizu-Inatsugi R."/>
            <person name="Baeten J."/>
            <person name="Francoijs K.J."/>
            <person name="Nataraja K.N."/>
            <person name="Reddy Y.A.N."/>
            <person name="Phadnis S."/>
            <person name="Ravikumar R.L."/>
            <person name="Schlapbach R."/>
            <person name="Sreeman S.M."/>
            <person name="Shimizu K.K."/>
        </authorList>
    </citation>
    <scope>NUCLEOTIDE SEQUENCE</scope>
</reference>
<dbReference type="EMBL" id="BQKI01000072">
    <property type="protein sequence ID" value="GJN15888.1"/>
    <property type="molecule type" value="Genomic_DNA"/>
</dbReference>
<keyword evidence="4" id="KW-0804">Transcription</keyword>
<evidence type="ECO:0000256" key="4">
    <source>
        <dbReference type="ARBA" id="ARBA00023163"/>
    </source>
</evidence>
<gene>
    <name evidence="8" type="primary">gb02833</name>
    <name evidence="8" type="ORF">PR202_gb02833</name>
</gene>